<dbReference type="AlphaFoldDB" id="A0A537IWI7"/>
<dbReference type="InterPro" id="IPR029043">
    <property type="entry name" value="GcvT/YgfZ_C"/>
</dbReference>
<dbReference type="Gene3D" id="3.30.1360.120">
    <property type="entry name" value="Probable tRNA modification gtpase trme, domain 1"/>
    <property type="match status" value="1"/>
</dbReference>
<gene>
    <name evidence="4" type="ORF">E6H05_06170</name>
</gene>
<dbReference type="PIRSF" id="PIRSF006487">
    <property type="entry name" value="GcvT"/>
    <property type="match status" value="1"/>
</dbReference>
<dbReference type="EMBL" id="VBAP01000042">
    <property type="protein sequence ID" value="TMI75650.1"/>
    <property type="molecule type" value="Genomic_DNA"/>
</dbReference>
<protein>
    <submittedName>
        <fullName evidence="4">Glycine cleavage system protein T</fullName>
    </submittedName>
</protein>
<dbReference type="Pfam" id="PF01571">
    <property type="entry name" value="GCV_T"/>
    <property type="match status" value="1"/>
</dbReference>
<accession>A0A537IWI7</accession>
<feature type="domain" description="Aminomethyltransferase C-terminal" evidence="3">
    <location>
        <begin position="288"/>
        <end position="368"/>
    </location>
</feature>
<dbReference type="InterPro" id="IPR013977">
    <property type="entry name" value="GcvT_C"/>
</dbReference>
<dbReference type="InterPro" id="IPR006222">
    <property type="entry name" value="GCVT_N"/>
</dbReference>
<dbReference type="Pfam" id="PF08669">
    <property type="entry name" value="GCV_T_C"/>
    <property type="match status" value="1"/>
</dbReference>
<dbReference type="SUPFAM" id="SSF101790">
    <property type="entry name" value="Aminomethyltransferase beta-barrel domain"/>
    <property type="match status" value="1"/>
</dbReference>
<organism evidence="4 5">
    <name type="scientific">Candidatus Segetimicrobium genomatis</name>
    <dbReference type="NCBI Taxonomy" id="2569760"/>
    <lineage>
        <taxon>Bacteria</taxon>
        <taxon>Bacillati</taxon>
        <taxon>Candidatus Sysuimicrobiota</taxon>
        <taxon>Candidatus Sysuimicrobiia</taxon>
        <taxon>Candidatus Sysuimicrobiales</taxon>
        <taxon>Candidatus Segetimicrobiaceae</taxon>
        <taxon>Candidatus Segetimicrobium</taxon>
    </lineage>
</organism>
<dbReference type="InterPro" id="IPR028896">
    <property type="entry name" value="GcvT/YgfZ/DmdA"/>
</dbReference>
<evidence type="ECO:0000256" key="1">
    <source>
        <dbReference type="PIRSR" id="PIRSR006487-1"/>
    </source>
</evidence>
<proteinExistence type="predicted"/>
<evidence type="ECO:0000259" key="3">
    <source>
        <dbReference type="Pfam" id="PF08669"/>
    </source>
</evidence>
<feature type="binding site" evidence="1">
    <location>
        <position position="202"/>
    </location>
    <ligand>
        <name>substrate</name>
    </ligand>
</feature>
<dbReference type="SUPFAM" id="SSF103025">
    <property type="entry name" value="Folate-binding domain"/>
    <property type="match status" value="1"/>
</dbReference>
<comment type="caution">
    <text evidence="4">The sequence shown here is derived from an EMBL/GenBank/DDBJ whole genome shotgun (WGS) entry which is preliminary data.</text>
</comment>
<sequence>MRLIQRGARLRRSPYFEATQRCGCRAYTVYNHMFLPSYYDDPVKEYWHLLEHVTLWDVSVERQVEITGPDAFRFTNQLTTRDLSRCRVGGGRYALITAEDGGIINDPVLLRLGENHFWLALADSDVLLWAKAVAMRAEMRVEIREPDVSPLQVQGPKSKAVMQALFGDRVLDLVYYNFFEAALDGIPVLVTRTGWTGEIGYEIYLRDGSRGVELWNRIMEAGAPHNIRPTGPSDIRRVEAGLLNYGADMTLDNNPYEVGLDRLVELNKDDEFIGRDALRQIKAKGVARKLVGIEIQSDPLDLNETAWPVTDKGARIGTVTSAVHSPRLTRNIGYAMVPVAYAGVGTALQIETPLGPAKATVATMPFVDPKKEIPKS</sequence>
<dbReference type="PANTHER" id="PTHR43757:SF2">
    <property type="entry name" value="AMINOMETHYLTRANSFERASE, MITOCHONDRIAL"/>
    <property type="match status" value="1"/>
</dbReference>
<dbReference type="Proteomes" id="UP000318834">
    <property type="component" value="Unassembled WGS sequence"/>
</dbReference>
<name>A0A537IWI7_9BACT</name>
<reference evidence="4 5" key="1">
    <citation type="journal article" date="2019" name="Nat. Microbiol.">
        <title>Mediterranean grassland soil C-N compound turnover is dependent on rainfall and depth, and is mediated by genomically divergent microorganisms.</title>
        <authorList>
            <person name="Diamond S."/>
            <person name="Andeer P.F."/>
            <person name="Li Z."/>
            <person name="Crits-Christoph A."/>
            <person name="Burstein D."/>
            <person name="Anantharaman K."/>
            <person name="Lane K.R."/>
            <person name="Thomas B.C."/>
            <person name="Pan C."/>
            <person name="Northen T.R."/>
            <person name="Banfield J.F."/>
        </authorList>
    </citation>
    <scope>NUCLEOTIDE SEQUENCE [LARGE SCALE GENOMIC DNA]</scope>
    <source>
        <strain evidence="4">NP_8</strain>
    </source>
</reference>
<feature type="domain" description="GCVT N-terminal" evidence="2">
    <location>
        <begin position="18"/>
        <end position="268"/>
    </location>
</feature>
<evidence type="ECO:0000313" key="5">
    <source>
        <dbReference type="Proteomes" id="UP000318834"/>
    </source>
</evidence>
<evidence type="ECO:0000259" key="2">
    <source>
        <dbReference type="Pfam" id="PF01571"/>
    </source>
</evidence>
<dbReference type="PANTHER" id="PTHR43757">
    <property type="entry name" value="AMINOMETHYLTRANSFERASE"/>
    <property type="match status" value="1"/>
</dbReference>
<evidence type="ECO:0000313" key="4">
    <source>
        <dbReference type="EMBL" id="TMI75650.1"/>
    </source>
</evidence>
<dbReference type="InterPro" id="IPR027266">
    <property type="entry name" value="TrmE/GcvT-like"/>
</dbReference>